<keyword evidence="2" id="KW-1185">Reference proteome</keyword>
<evidence type="ECO:0000256" key="1">
    <source>
        <dbReference type="SAM" id="MobiDB-lite"/>
    </source>
</evidence>
<proteinExistence type="predicted"/>
<accession>A0A914W456</accession>
<organism evidence="2 3">
    <name type="scientific">Plectus sambesii</name>
    <dbReference type="NCBI Taxonomy" id="2011161"/>
    <lineage>
        <taxon>Eukaryota</taxon>
        <taxon>Metazoa</taxon>
        <taxon>Ecdysozoa</taxon>
        <taxon>Nematoda</taxon>
        <taxon>Chromadorea</taxon>
        <taxon>Plectida</taxon>
        <taxon>Plectina</taxon>
        <taxon>Plectoidea</taxon>
        <taxon>Plectidae</taxon>
        <taxon>Plectus</taxon>
    </lineage>
</organism>
<reference evidence="3" key="1">
    <citation type="submission" date="2022-11" db="UniProtKB">
        <authorList>
            <consortium name="WormBaseParasite"/>
        </authorList>
    </citation>
    <scope>IDENTIFICATION</scope>
</reference>
<dbReference type="AlphaFoldDB" id="A0A914W456"/>
<feature type="region of interest" description="Disordered" evidence="1">
    <location>
        <begin position="77"/>
        <end position="98"/>
    </location>
</feature>
<evidence type="ECO:0000313" key="2">
    <source>
        <dbReference type="Proteomes" id="UP000887566"/>
    </source>
</evidence>
<name>A0A914W456_9BILA</name>
<sequence>MAMTARVGTPLSIASVAAPPRKEWGVRERVILQTCRTRWSSALTRSTDIGFVAVDWTVLRHGKRNVACGTLANHLSKFDTAQNSPPDRATGRRSALPN</sequence>
<dbReference type="Proteomes" id="UP000887566">
    <property type="component" value="Unplaced"/>
</dbReference>
<evidence type="ECO:0000313" key="3">
    <source>
        <dbReference type="WBParaSite" id="PSAMB.scaffold3006size20076.g20037.t1"/>
    </source>
</evidence>
<dbReference type="WBParaSite" id="PSAMB.scaffold3006size20076.g20037.t1">
    <property type="protein sequence ID" value="PSAMB.scaffold3006size20076.g20037.t1"/>
    <property type="gene ID" value="PSAMB.scaffold3006size20076.g20037"/>
</dbReference>
<protein>
    <submittedName>
        <fullName evidence="3">Transposase</fullName>
    </submittedName>
</protein>